<reference evidence="2 3" key="1">
    <citation type="journal article" date="2013" name="J. Bacteriol.">
        <title>Roles of HynAB and Ech, the only two hydrogenases found in the model sulfate reducer Desulfovibrio gigas.</title>
        <authorList>
            <person name="Morais-Silva F.O."/>
            <person name="Santos C.I."/>
            <person name="Rodrigues R."/>
            <person name="Pereira I.A."/>
            <person name="Rodrigues-Pousada C."/>
        </authorList>
    </citation>
    <scope>NUCLEOTIDE SEQUENCE [LARGE SCALE GENOMIC DNA]</scope>
    <source>
        <strain evidence="3">ATCC 19364 / DSM 1382 / NCIMB 9332 / VKM B-1759</strain>
    </source>
</reference>
<protein>
    <submittedName>
        <fullName evidence="2">Uncharacterized protein</fullName>
    </submittedName>
</protein>
<evidence type="ECO:0000313" key="2">
    <source>
        <dbReference type="EMBL" id="AGW13072.1"/>
    </source>
</evidence>
<dbReference type="AlphaFoldDB" id="T2GB10"/>
<dbReference type="HOGENOM" id="CLU_140244_0_0_7"/>
<dbReference type="eggNOG" id="ENOG50343K9">
    <property type="taxonomic scope" value="Bacteria"/>
</dbReference>
<accession>T2GB10</accession>
<dbReference type="Proteomes" id="UP000016587">
    <property type="component" value="Chromosome"/>
</dbReference>
<dbReference type="KEGG" id="dgg:DGI_1216"/>
<gene>
    <name evidence="2" type="ORF">DGI_1216</name>
</gene>
<evidence type="ECO:0000256" key="1">
    <source>
        <dbReference type="SAM" id="MobiDB-lite"/>
    </source>
</evidence>
<evidence type="ECO:0000313" key="3">
    <source>
        <dbReference type="Proteomes" id="UP000016587"/>
    </source>
</evidence>
<sequence length="139" mass="15710">MHLMEKVLLRLARQLNAFDEASLMALWDTYAQKVQEFEPTKRWEEAALVFSLLQAVRWKNQLFNYNWAAGVKPGGRHLDQLSSLTPDDPLGSFLAPQGPRLTAVEAQGQKHKAKVLQFKPKPAHEQDEAGSSIILDDDD</sequence>
<feature type="region of interest" description="Disordered" evidence="1">
    <location>
        <begin position="112"/>
        <end position="139"/>
    </location>
</feature>
<keyword evidence="3" id="KW-1185">Reference proteome</keyword>
<organism evidence="2 3">
    <name type="scientific">Megalodesulfovibrio gigas (strain ATCC 19364 / DSM 1382 / NCIMB 9332 / VKM B-1759)</name>
    <name type="common">Desulfovibrio gigas</name>
    <dbReference type="NCBI Taxonomy" id="1121448"/>
    <lineage>
        <taxon>Bacteria</taxon>
        <taxon>Pseudomonadati</taxon>
        <taxon>Thermodesulfobacteriota</taxon>
        <taxon>Desulfovibrionia</taxon>
        <taxon>Desulfovibrionales</taxon>
        <taxon>Desulfovibrionaceae</taxon>
        <taxon>Megalodesulfovibrio</taxon>
    </lineage>
</organism>
<dbReference type="PATRIC" id="fig|1121448.10.peg.1208"/>
<proteinExistence type="predicted"/>
<dbReference type="STRING" id="1121448.DGI_1216"/>
<name>T2GB10_MEGG1</name>
<reference evidence="3" key="2">
    <citation type="submission" date="2013-07" db="EMBL/GenBank/DDBJ databases">
        <authorList>
            <person name="Morais-Silva F.O."/>
            <person name="Rezende A.M."/>
            <person name="Pimentel C."/>
            <person name="Resende D.M."/>
            <person name="Santos C.I."/>
            <person name="Clemente C."/>
            <person name="de Oliveira L.M."/>
            <person name="da Silva S.M."/>
            <person name="Costa D.A."/>
            <person name="Varela-Raposo A."/>
            <person name="Horacio E.C.A."/>
            <person name="Matos M."/>
            <person name="Flores O."/>
            <person name="Ruiz J.C."/>
            <person name="Rodrigues-Pousada C."/>
        </authorList>
    </citation>
    <scope>NUCLEOTIDE SEQUENCE [LARGE SCALE GENOMIC DNA]</scope>
    <source>
        <strain evidence="3">ATCC 19364 / DSM 1382 / NCIMB 9332 / VKM B-1759</strain>
    </source>
</reference>
<dbReference type="EMBL" id="CP006585">
    <property type="protein sequence ID" value="AGW13072.1"/>
    <property type="molecule type" value="Genomic_DNA"/>
</dbReference>